<dbReference type="PANTHER" id="PTHR33018:SF37">
    <property type="entry name" value="TRANSPOSASE TNP1_EN_SPM-LIKE DOMAIN-CONTAINING PROTEIN"/>
    <property type="match status" value="1"/>
</dbReference>
<reference evidence="2" key="2">
    <citation type="submission" date="2022-01" db="EMBL/GenBank/DDBJ databases">
        <authorList>
            <person name="Yamashiro T."/>
            <person name="Shiraishi A."/>
            <person name="Satake H."/>
            <person name="Nakayama K."/>
        </authorList>
    </citation>
    <scope>NUCLEOTIDE SEQUENCE</scope>
</reference>
<comment type="caution">
    <text evidence="2">The sequence shown here is derived from an EMBL/GenBank/DDBJ whole genome shotgun (WGS) entry which is preliminary data.</text>
</comment>
<evidence type="ECO:0000313" key="3">
    <source>
        <dbReference type="Proteomes" id="UP001151760"/>
    </source>
</evidence>
<organism evidence="2 3">
    <name type="scientific">Tanacetum coccineum</name>
    <dbReference type="NCBI Taxonomy" id="301880"/>
    <lineage>
        <taxon>Eukaryota</taxon>
        <taxon>Viridiplantae</taxon>
        <taxon>Streptophyta</taxon>
        <taxon>Embryophyta</taxon>
        <taxon>Tracheophyta</taxon>
        <taxon>Spermatophyta</taxon>
        <taxon>Magnoliopsida</taxon>
        <taxon>eudicotyledons</taxon>
        <taxon>Gunneridae</taxon>
        <taxon>Pentapetalae</taxon>
        <taxon>asterids</taxon>
        <taxon>campanulids</taxon>
        <taxon>Asterales</taxon>
        <taxon>Asteraceae</taxon>
        <taxon>Asteroideae</taxon>
        <taxon>Anthemideae</taxon>
        <taxon>Anthemidinae</taxon>
        <taxon>Tanacetum</taxon>
    </lineage>
</organism>
<gene>
    <name evidence="2" type="ORF">Tco_1110037</name>
</gene>
<evidence type="ECO:0000259" key="1">
    <source>
        <dbReference type="Pfam" id="PF26133"/>
    </source>
</evidence>
<dbReference type="Pfam" id="PF26133">
    <property type="entry name" value="DUF8039"/>
    <property type="match status" value="1"/>
</dbReference>
<dbReference type="InterPro" id="IPR058352">
    <property type="entry name" value="DUF8039"/>
</dbReference>
<proteinExistence type="predicted"/>
<accession>A0ABQ5IK47</accession>
<protein>
    <recommendedName>
        <fullName evidence="1">DUF8039 domain-containing protein</fullName>
    </recommendedName>
</protein>
<name>A0ABQ5IK47_9ASTR</name>
<reference evidence="2" key="1">
    <citation type="journal article" date="2022" name="Int. J. Mol. Sci.">
        <title>Draft Genome of Tanacetum Coccineum: Genomic Comparison of Closely Related Tanacetum-Family Plants.</title>
        <authorList>
            <person name="Yamashiro T."/>
            <person name="Shiraishi A."/>
            <person name="Nakayama K."/>
            <person name="Satake H."/>
        </authorList>
    </citation>
    <scope>NUCLEOTIDE SEQUENCE</scope>
</reference>
<dbReference type="Proteomes" id="UP001151760">
    <property type="component" value="Unassembled WGS sequence"/>
</dbReference>
<keyword evidence="3" id="KW-1185">Reference proteome</keyword>
<feature type="domain" description="DUF8039" evidence="1">
    <location>
        <begin position="184"/>
        <end position="227"/>
    </location>
</feature>
<dbReference type="EMBL" id="BQNB010020794">
    <property type="protein sequence ID" value="GJT99698.1"/>
    <property type="molecule type" value="Genomic_DNA"/>
</dbReference>
<evidence type="ECO:0000313" key="2">
    <source>
        <dbReference type="EMBL" id="GJT99698.1"/>
    </source>
</evidence>
<sequence>MTRWDEFVVSRQSKEFKLKSAKAKASALQNKNPSRLGHTGLSDMEGTWRADWDQLVLQHPWLSVIQNDRSKIDALAHLPKDKTLGTRQLIESMEGKLRQLAQKEQDMREDALGWVKGDKEIHQIVDVEAIQEKVTKTVTAAFQEKFDGQKNEIEGLKAIVAHVQGRESLTYLGSSCASDVFDDLKVQVDTVEDAFKAIHVPKETESVHQLEQSILEFIEWPRKKIKVEQPMSSHPVTSKPVEPKQT</sequence>
<dbReference type="PANTHER" id="PTHR33018">
    <property type="entry name" value="OS10G0338966 PROTEIN-RELATED"/>
    <property type="match status" value="1"/>
</dbReference>